<keyword evidence="1" id="KW-0472">Membrane</keyword>
<keyword evidence="1" id="KW-0812">Transmembrane</keyword>
<name>A0A1I8FNQ6_9PLAT</name>
<accession>A0A1I8FNQ6</accession>
<evidence type="ECO:0000313" key="3">
    <source>
        <dbReference type="WBParaSite" id="maker-unitig_41258-snap-gene-0.1-mRNA-1"/>
    </source>
</evidence>
<feature type="transmembrane region" description="Helical" evidence="1">
    <location>
        <begin position="57"/>
        <end position="76"/>
    </location>
</feature>
<sequence>MVRESAATDWRTVSIRSAAAPEGTQEEVEACARSFNFPGRHHFHCCQPQSQLCSAQVALLLPLLLALAGIFGWTSLRTGRVQATLLHLGALLLLAGTSLFLGAACFAWSRLCSASR</sequence>
<keyword evidence="2" id="KW-1185">Reference proteome</keyword>
<proteinExistence type="predicted"/>
<dbReference type="WBParaSite" id="maker-unitig_41258-snap-gene-0.1-mRNA-1">
    <property type="protein sequence ID" value="maker-unitig_41258-snap-gene-0.1-mRNA-1"/>
    <property type="gene ID" value="maker-unitig_41258-snap-gene-0.1"/>
</dbReference>
<dbReference type="Proteomes" id="UP000095280">
    <property type="component" value="Unplaced"/>
</dbReference>
<evidence type="ECO:0000313" key="2">
    <source>
        <dbReference type="Proteomes" id="UP000095280"/>
    </source>
</evidence>
<feature type="transmembrane region" description="Helical" evidence="1">
    <location>
        <begin position="88"/>
        <end position="108"/>
    </location>
</feature>
<reference evidence="3" key="1">
    <citation type="submission" date="2016-11" db="UniProtKB">
        <authorList>
            <consortium name="WormBaseParasite"/>
        </authorList>
    </citation>
    <scope>IDENTIFICATION</scope>
</reference>
<dbReference type="AlphaFoldDB" id="A0A1I8FNQ6"/>
<evidence type="ECO:0000256" key="1">
    <source>
        <dbReference type="SAM" id="Phobius"/>
    </source>
</evidence>
<protein>
    <submittedName>
        <fullName evidence="3">Transmembrane protein 100</fullName>
    </submittedName>
</protein>
<keyword evidence="1" id="KW-1133">Transmembrane helix</keyword>
<organism evidence="2 3">
    <name type="scientific">Macrostomum lignano</name>
    <dbReference type="NCBI Taxonomy" id="282301"/>
    <lineage>
        <taxon>Eukaryota</taxon>
        <taxon>Metazoa</taxon>
        <taxon>Spiralia</taxon>
        <taxon>Lophotrochozoa</taxon>
        <taxon>Platyhelminthes</taxon>
        <taxon>Rhabditophora</taxon>
        <taxon>Macrostomorpha</taxon>
        <taxon>Macrostomida</taxon>
        <taxon>Macrostomidae</taxon>
        <taxon>Macrostomum</taxon>
    </lineage>
</organism>